<name>A0AAD7XK60_9STRA</name>
<dbReference type="Gene3D" id="1.10.10.60">
    <property type="entry name" value="Homeodomain-like"/>
    <property type="match status" value="2"/>
</dbReference>
<evidence type="ECO:0000256" key="4">
    <source>
        <dbReference type="ARBA" id="ARBA00022737"/>
    </source>
</evidence>
<protein>
    <submittedName>
        <fullName evidence="12">Uncharacterized protein</fullName>
    </submittedName>
</protein>
<dbReference type="SUPFAM" id="SSF46689">
    <property type="entry name" value="Homeodomain-like"/>
    <property type="match status" value="2"/>
</dbReference>
<dbReference type="InterPro" id="IPR001005">
    <property type="entry name" value="SANT/Myb"/>
</dbReference>
<dbReference type="PROSITE" id="PS50090">
    <property type="entry name" value="MYB_LIKE"/>
    <property type="match status" value="1"/>
</dbReference>
<sequence>MVRIQQRGGTWSNVEDEVLKAAVMKYGHNQWARVASLMNRKSPKQCKAQFTRDEDEKLLHLAKLYPCQWRTIAPLVGRTAAQCMERYERLLDDAQRELAADGDAPAMSSEEARRLRPGEIDVLPETRPARPDPVDMAPEELEMLSEARARLANTRGKKAKRKAREAQLDEARRLASLQKRRELKAAGIHVARFSGSRRSRGGSTLDYDAEVPFQKVAPRGFYDTSEEKRADADLKRAREDADFEAIRLERLEAERRDTAEARAARDDKRKRAKLMETNLPEAVAQVSRLTDPAAKLRRSELALPAPQVSDAELAELGRLGGADAATGDATDDLVDRAGVDRLLSESRSARTPAVARADDLVVQEAKNAAVDRSLQTPLLGEDQAPRLDGTGYAAAAPRKPGGAPTETPLSSALRKTPNALGLNDDDAASAFSGAASERRPTRLDVRRGLESLPAPKYAYDIEQPANPPEEEPPQPAIVVDAAELDAARQAAAEAETRARLARRSSAVRAQLPRPRLVSDDLRPLGESEAALLVRDEMAKLLRRDAVDHPVKGAPRAIDENFDDDDDDDDFFGDEELDRARDLVIREAGLLEIDDDAFESQWRATFEDTVFFPNGLGWGKISDGPADIAFRADFDASRAQMTKGATRAARIEERLEPKLDSYVARAKQLRDDISRVTSRLDKAALEAACYDRLRRVELLALPNRLAAAKARLAQATRREKHLQTEYSALRRKRGDQ</sequence>
<evidence type="ECO:0000256" key="5">
    <source>
        <dbReference type="ARBA" id="ARBA00023125"/>
    </source>
</evidence>
<dbReference type="SMART" id="SM00717">
    <property type="entry name" value="SANT"/>
    <property type="match status" value="2"/>
</dbReference>
<gene>
    <name evidence="12" type="ORF">CTAYLR_001242</name>
</gene>
<dbReference type="InterPro" id="IPR017930">
    <property type="entry name" value="Myb_dom"/>
</dbReference>
<dbReference type="InterPro" id="IPR009057">
    <property type="entry name" value="Homeodomain-like_sf"/>
</dbReference>
<evidence type="ECO:0000256" key="7">
    <source>
        <dbReference type="ARBA" id="ARBA00023242"/>
    </source>
</evidence>
<keyword evidence="6" id="KW-0508">mRNA splicing</keyword>
<evidence type="ECO:0000313" key="12">
    <source>
        <dbReference type="EMBL" id="KAJ8602432.1"/>
    </source>
</evidence>
<comment type="caution">
    <text evidence="12">The sequence shown here is derived from an EMBL/GenBank/DDBJ whole genome shotgun (WGS) entry which is preliminary data.</text>
</comment>
<dbReference type="GO" id="GO:0003677">
    <property type="term" value="F:DNA binding"/>
    <property type="evidence" value="ECO:0007669"/>
    <property type="project" value="UniProtKB-KW"/>
</dbReference>
<dbReference type="GO" id="GO:0000398">
    <property type="term" value="P:mRNA splicing, via spliceosome"/>
    <property type="evidence" value="ECO:0007669"/>
    <property type="project" value="InterPro"/>
</dbReference>
<keyword evidence="5" id="KW-0238">DNA-binding</keyword>
<dbReference type="InterPro" id="IPR047240">
    <property type="entry name" value="SANT_CDC5L_II"/>
</dbReference>
<evidence type="ECO:0000256" key="3">
    <source>
        <dbReference type="ARBA" id="ARBA00022728"/>
    </source>
</evidence>
<dbReference type="CDD" id="cd11659">
    <property type="entry name" value="SANT_CDC5_II"/>
    <property type="match status" value="1"/>
</dbReference>
<feature type="coiled-coil region" evidence="8">
    <location>
        <begin position="665"/>
        <end position="731"/>
    </location>
</feature>
<keyword evidence="8" id="KW-0175">Coiled coil</keyword>
<proteinExistence type="inferred from homology"/>
<dbReference type="EMBL" id="JAQMWT010000379">
    <property type="protein sequence ID" value="KAJ8602432.1"/>
    <property type="molecule type" value="Genomic_DNA"/>
</dbReference>
<feature type="domain" description="Myb-like" evidence="10">
    <location>
        <begin position="3"/>
        <end position="54"/>
    </location>
</feature>
<evidence type="ECO:0000313" key="13">
    <source>
        <dbReference type="Proteomes" id="UP001230188"/>
    </source>
</evidence>
<dbReference type="Proteomes" id="UP001230188">
    <property type="component" value="Unassembled WGS sequence"/>
</dbReference>
<evidence type="ECO:0000256" key="6">
    <source>
        <dbReference type="ARBA" id="ARBA00023187"/>
    </source>
</evidence>
<keyword evidence="4" id="KW-0677">Repeat</keyword>
<keyword evidence="3" id="KW-0747">Spliceosome</keyword>
<reference evidence="12" key="1">
    <citation type="submission" date="2023-01" db="EMBL/GenBank/DDBJ databases">
        <title>Metagenome sequencing of chrysophaentin producing Chrysophaeum taylorii.</title>
        <authorList>
            <person name="Davison J."/>
            <person name="Bewley C."/>
        </authorList>
    </citation>
    <scope>NUCLEOTIDE SEQUENCE</scope>
    <source>
        <strain evidence="12">NIES-1699</strain>
    </source>
</reference>
<comment type="similarity">
    <text evidence="1">Belongs to the CEF1 family.</text>
</comment>
<dbReference type="InterPro" id="IPR021786">
    <property type="entry name" value="Cdc5p/Cef1_C"/>
</dbReference>
<dbReference type="GO" id="GO:0000974">
    <property type="term" value="C:Prp19 complex"/>
    <property type="evidence" value="ECO:0007669"/>
    <property type="project" value="InterPro"/>
</dbReference>
<evidence type="ECO:0000259" key="10">
    <source>
        <dbReference type="PROSITE" id="PS50090"/>
    </source>
</evidence>
<dbReference type="InterPro" id="IPR047242">
    <property type="entry name" value="CDC5L/Cef1"/>
</dbReference>
<dbReference type="PANTHER" id="PTHR45885">
    <property type="entry name" value="CELL DIVISION CYCLE 5-LIKE PROTEIN"/>
    <property type="match status" value="1"/>
</dbReference>
<keyword evidence="13" id="KW-1185">Reference proteome</keyword>
<keyword evidence="2" id="KW-0507">mRNA processing</keyword>
<dbReference type="AlphaFoldDB" id="A0AAD7XK60"/>
<evidence type="ECO:0000256" key="1">
    <source>
        <dbReference type="ARBA" id="ARBA00010506"/>
    </source>
</evidence>
<feature type="region of interest" description="Disordered" evidence="9">
    <location>
        <begin position="373"/>
        <end position="426"/>
    </location>
</feature>
<evidence type="ECO:0000256" key="2">
    <source>
        <dbReference type="ARBA" id="ARBA00022664"/>
    </source>
</evidence>
<evidence type="ECO:0000256" key="8">
    <source>
        <dbReference type="SAM" id="Coils"/>
    </source>
</evidence>
<dbReference type="Pfam" id="PF11831">
    <property type="entry name" value="Myb_Cef"/>
    <property type="match status" value="1"/>
</dbReference>
<feature type="compositionally biased region" description="Low complexity" evidence="9">
    <location>
        <begin position="391"/>
        <end position="404"/>
    </location>
</feature>
<accession>A0AAD7XK60</accession>
<dbReference type="Pfam" id="PF00249">
    <property type="entry name" value="Myb_DNA-binding"/>
    <property type="match status" value="1"/>
</dbReference>
<feature type="domain" description="HTH myb-type" evidence="11">
    <location>
        <begin position="42"/>
        <end position="95"/>
    </location>
</feature>
<dbReference type="CDD" id="cd00167">
    <property type="entry name" value="SANT"/>
    <property type="match status" value="1"/>
</dbReference>
<dbReference type="PANTHER" id="PTHR45885:SF1">
    <property type="entry name" value="CELL DIVISION CYCLE 5-LIKE PROTEIN"/>
    <property type="match status" value="1"/>
</dbReference>
<keyword evidence="7" id="KW-0539">Nucleus</keyword>
<organism evidence="12 13">
    <name type="scientific">Chrysophaeum taylorii</name>
    <dbReference type="NCBI Taxonomy" id="2483200"/>
    <lineage>
        <taxon>Eukaryota</taxon>
        <taxon>Sar</taxon>
        <taxon>Stramenopiles</taxon>
        <taxon>Ochrophyta</taxon>
        <taxon>Pelagophyceae</taxon>
        <taxon>Pelagomonadales</taxon>
        <taxon>Pelagomonadaceae</taxon>
        <taxon>Chrysophaeum</taxon>
    </lineage>
</organism>
<evidence type="ECO:0000259" key="11">
    <source>
        <dbReference type="PROSITE" id="PS51294"/>
    </source>
</evidence>
<feature type="domain" description="HTH myb-type" evidence="11">
    <location>
        <begin position="1"/>
        <end position="40"/>
    </location>
</feature>
<evidence type="ECO:0000256" key="9">
    <source>
        <dbReference type="SAM" id="MobiDB-lite"/>
    </source>
</evidence>
<dbReference type="GO" id="GO:0005681">
    <property type="term" value="C:spliceosomal complex"/>
    <property type="evidence" value="ECO:0007669"/>
    <property type="project" value="UniProtKB-KW"/>
</dbReference>
<dbReference type="PROSITE" id="PS51294">
    <property type="entry name" value="HTH_MYB"/>
    <property type="match status" value="2"/>
</dbReference>